<feature type="compositionally biased region" description="Basic and acidic residues" evidence="1">
    <location>
        <begin position="72"/>
        <end position="87"/>
    </location>
</feature>
<sequence>MRSTAHDALLPEDEQRPGPQPRISRQMGKKGALAEPMASATQASLLVYLFPHPCKTHSRATTQHATMSTEHIIPRRSNDHEKPKPAEASDGLYEAYEIELQNSAGGTIRFGDLIAGKGSNITTLVIFIRHFFCIYDQSYVRTVSHHLSDSILASLPETPDTGPCQVIIIGCGDPARIVPYVAETAARFPVYTDPTGRIYSEPRMKRTVHGITRPPVYTEVSFVRALGRTLKQMFSAGGWLRAFRGGPWNLNGGEWVFRGGRCVYVHRMESVGDHLTAGQLLEVLGEGKPGEDLHRDGEVGGEG</sequence>
<feature type="region of interest" description="Disordered" evidence="1">
    <location>
        <begin position="59"/>
        <end position="87"/>
    </location>
</feature>
<feature type="compositionally biased region" description="Polar residues" evidence="1">
    <location>
        <begin position="59"/>
        <end position="69"/>
    </location>
</feature>
<keyword evidence="3" id="KW-1185">Reference proteome</keyword>
<dbReference type="Proteomes" id="UP000248817">
    <property type="component" value="Unassembled WGS sequence"/>
</dbReference>
<evidence type="ECO:0000313" key="2">
    <source>
        <dbReference type="EMBL" id="PYI36295.1"/>
    </source>
</evidence>
<reference evidence="2 3" key="1">
    <citation type="submission" date="2018-02" db="EMBL/GenBank/DDBJ databases">
        <title>The genomes of Aspergillus section Nigri reveals drivers in fungal speciation.</title>
        <authorList>
            <consortium name="DOE Joint Genome Institute"/>
            <person name="Vesth T.C."/>
            <person name="Nybo J."/>
            <person name="Theobald S."/>
            <person name="Brandl J."/>
            <person name="Frisvad J.C."/>
            <person name="Nielsen K.F."/>
            <person name="Lyhne E.K."/>
            <person name="Kogle M.E."/>
            <person name="Kuo A."/>
            <person name="Riley R."/>
            <person name="Clum A."/>
            <person name="Nolan M."/>
            <person name="Lipzen A."/>
            <person name="Salamov A."/>
            <person name="Henrissat B."/>
            <person name="Wiebenga A."/>
            <person name="De vries R.P."/>
            <person name="Grigoriev I.V."/>
            <person name="Mortensen U.H."/>
            <person name="Andersen M.R."/>
            <person name="Baker S.E."/>
        </authorList>
    </citation>
    <scope>NUCLEOTIDE SEQUENCE [LARGE SCALE GENOMIC DNA]</scope>
    <source>
        <strain evidence="2 3">CBS 114.80</strain>
    </source>
</reference>
<name>A0A2V5IHY1_9EURO</name>
<dbReference type="Pfam" id="PF13911">
    <property type="entry name" value="AhpC-TSA_2"/>
    <property type="match status" value="1"/>
</dbReference>
<gene>
    <name evidence="2" type="ORF">BP00DRAFT_491828</name>
</gene>
<dbReference type="PANTHER" id="PTHR28630">
    <property type="match status" value="1"/>
</dbReference>
<evidence type="ECO:0008006" key="4">
    <source>
        <dbReference type="Google" id="ProtNLM"/>
    </source>
</evidence>
<dbReference type="PANTHER" id="PTHR28630:SF3">
    <property type="entry name" value="PEROXIREDOXIN-LIKE 2C"/>
    <property type="match status" value="1"/>
</dbReference>
<dbReference type="InterPro" id="IPR032801">
    <property type="entry name" value="PXL2A/B/C"/>
</dbReference>
<dbReference type="EMBL" id="KZ825465">
    <property type="protein sequence ID" value="PYI36295.1"/>
    <property type="molecule type" value="Genomic_DNA"/>
</dbReference>
<protein>
    <recommendedName>
        <fullName evidence="4">AhpC/TSA antioxidant enzyme-domain-containing protein</fullName>
    </recommendedName>
</protein>
<dbReference type="AlphaFoldDB" id="A0A2V5IHY1"/>
<evidence type="ECO:0000313" key="3">
    <source>
        <dbReference type="Proteomes" id="UP000248817"/>
    </source>
</evidence>
<evidence type="ECO:0000256" key="1">
    <source>
        <dbReference type="SAM" id="MobiDB-lite"/>
    </source>
</evidence>
<accession>A0A2V5IHY1</accession>
<feature type="region of interest" description="Disordered" evidence="1">
    <location>
        <begin position="1"/>
        <end position="35"/>
    </location>
</feature>
<proteinExistence type="predicted"/>
<organism evidence="2 3">
    <name type="scientific">Aspergillus indologenus CBS 114.80</name>
    <dbReference type="NCBI Taxonomy" id="1450541"/>
    <lineage>
        <taxon>Eukaryota</taxon>
        <taxon>Fungi</taxon>
        <taxon>Dikarya</taxon>
        <taxon>Ascomycota</taxon>
        <taxon>Pezizomycotina</taxon>
        <taxon>Eurotiomycetes</taxon>
        <taxon>Eurotiomycetidae</taxon>
        <taxon>Eurotiales</taxon>
        <taxon>Aspergillaceae</taxon>
        <taxon>Aspergillus</taxon>
        <taxon>Aspergillus subgen. Circumdati</taxon>
    </lineage>
</organism>